<keyword evidence="2" id="KW-1185">Reference proteome</keyword>
<proteinExistence type="predicted"/>
<reference evidence="1 2" key="1">
    <citation type="journal article" date="2019" name="Commun. Biol.">
        <title>The bagworm genome reveals a unique fibroin gene that provides high tensile strength.</title>
        <authorList>
            <person name="Kono N."/>
            <person name="Nakamura H."/>
            <person name="Ohtoshi R."/>
            <person name="Tomita M."/>
            <person name="Numata K."/>
            <person name="Arakawa K."/>
        </authorList>
    </citation>
    <scope>NUCLEOTIDE SEQUENCE [LARGE SCALE GENOMIC DNA]</scope>
</reference>
<dbReference type="EMBL" id="BGZK01000021">
    <property type="protein sequence ID" value="GBP06194.1"/>
    <property type="molecule type" value="Genomic_DNA"/>
</dbReference>
<dbReference type="Proteomes" id="UP000299102">
    <property type="component" value="Unassembled WGS sequence"/>
</dbReference>
<dbReference type="AlphaFoldDB" id="A0A4C1SW80"/>
<accession>A0A4C1SW80</accession>
<protein>
    <submittedName>
        <fullName evidence="1">Uncharacterized protein</fullName>
    </submittedName>
</protein>
<evidence type="ECO:0000313" key="1">
    <source>
        <dbReference type="EMBL" id="GBP06194.1"/>
    </source>
</evidence>
<evidence type="ECO:0000313" key="2">
    <source>
        <dbReference type="Proteomes" id="UP000299102"/>
    </source>
</evidence>
<gene>
    <name evidence="1" type="ORF">EVAR_3556_1</name>
</gene>
<name>A0A4C1SW80_EUMVA</name>
<organism evidence="1 2">
    <name type="scientific">Eumeta variegata</name>
    <name type="common">Bagworm moth</name>
    <name type="synonym">Eumeta japonica</name>
    <dbReference type="NCBI Taxonomy" id="151549"/>
    <lineage>
        <taxon>Eukaryota</taxon>
        <taxon>Metazoa</taxon>
        <taxon>Ecdysozoa</taxon>
        <taxon>Arthropoda</taxon>
        <taxon>Hexapoda</taxon>
        <taxon>Insecta</taxon>
        <taxon>Pterygota</taxon>
        <taxon>Neoptera</taxon>
        <taxon>Endopterygota</taxon>
        <taxon>Lepidoptera</taxon>
        <taxon>Glossata</taxon>
        <taxon>Ditrysia</taxon>
        <taxon>Tineoidea</taxon>
        <taxon>Psychidae</taxon>
        <taxon>Oiketicinae</taxon>
        <taxon>Eumeta</taxon>
    </lineage>
</organism>
<sequence>MLEEYIYLRLGSSSEPINVVIKDLPLWSGCKSRVQISTSKLRTVSEIENWIKIGNRIGVEIRGTTGAKLGTVAKSELNAGTRLGLTGK</sequence>
<comment type="caution">
    <text evidence="1">The sequence shown here is derived from an EMBL/GenBank/DDBJ whole genome shotgun (WGS) entry which is preliminary data.</text>
</comment>